<evidence type="ECO:0000313" key="2">
    <source>
        <dbReference type="Proteomes" id="UP000027120"/>
    </source>
</evidence>
<dbReference type="AlphaFoldDB" id="A0A067DW56"/>
<reference evidence="1 2" key="1">
    <citation type="submission" date="2014-04" db="EMBL/GenBank/DDBJ databases">
        <authorList>
            <consortium name="International Citrus Genome Consortium"/>
            <person name="Gmitter F."/>
            <person name="Chen C."/>
            <person name="Farmerie W."/>
            <person name="Harkins T."/>
            <person name="Desany B."/>
            <person name="Mohiuddin M."/>
            <person name="Kodira C."/>
            <person name="Borodovsky M."/>
            <person name="Lomsadze A."/>
            <person name="Burns P."/>
            <person name="Jenkins J."/>
            <person name="Prochnik S."/>
            <person name="Shu S."/>
            <person name="Chapman J."/>
            <person name="Pitluck S."/>
            <person name="Schmutz J."/>
            <person name="Rokhsar D."/>
        </authorList>
    </citation>
    <scope>NUCLEOTIDE SEQUENCE</scope>
</reference>
<sequence>MSFHHFIDSICSTIESLGPEHIVQLILDDSDDSMVDHSAEFKGHFFNAVVEMIILKHPWIHPSKCADGELRALLLLIYLYVPWIHKTTQLCKIDIQIFVKHYIALLPRKKHTRTKEYNRGGLAKIAIELFMLNSILEAEK</sequence>
<dbReference type="EMBL" id="KK785429">
    <property type="protein sequence ID" value="KDO42851.1"/>
    <property type="molecule type" value="Genomic_DNA"/>
</dbReference>
<protein>
    <submittedName>
        <fullName evidence="1">Uncharacterized protein</fullName>
    </submittedName>
</protein>
<proteinExistence type="predicted"/>
<gene>
    <name evidence="1" type="ORF">CISIN_1g047855mg</name>
</gene>
<keyword evidence="2" id="KW-1185">Reference proteome</keyword>
<accession>A0A067DW56</accession>
<evidence type="ECO:0000313" key="1">
    <source>
        <dbReference type="EMBL" id="KDO42851.1"/>
    </source>
</evidence>
<name>A0A067DW56_CITSI</name>
<dbReference type="Proteomes" id="UP000027120">
    <property type="component" value="Unassembled WGS sequence"/>
</dbReference>
<organism evidence="1 2">
    <name type="scientific">Citrus sinensis</name>
    <name type="common">Sweet orange</name>
    <name type="synonym">Citrus aurantium var. sinensis</name>
    <dbReference type="NCBI Taxonomy" id="2711"/>
    <lineage>
        <taxon>Eukaryota</taxon>
        <taxon>Viridiplantae</taxon>
        <taxon>Streptophyta</taxon>
        <taxon>Embryophyta</taxon>
        <taxon>Tracheophyta</taxon>
        <taxon>Spermatophyta</taxon>
        <taxon>Magnoliopsida</taxon>
        <taxon>eudicotyledons</taxon>
        <taxon>Gunneridae</taxon>
        <taxon>Pentapetalae</taxon>
        <taxon>rosids</taxon>
        <taxon>malvids</taxon>
        <taxon>Sapindales</taxon>
        <taxon>Rutaceae</taxon>
        <taxon>Aurantioideae</taxon>
        <taxon>Citrus</taxon>
    </lineage>
</organism>